<dbReference type="GO" id="GO:0005975">
    <property type="term" value="P:carbohydrate metabolic process"/>
    <property type="evidence" value="ECO:0007669"/>
    <property type="project" value="InterPro"/>
</dbReference>
<name>A0A037ZNP8_9RHOB</name>
<dbReference type="PROSITE" id="PS51762">
    <property type="entry name" value="GH16_2"/>
    <property type="match status" value="1"/>
</dbReference>
<evidence type="ECO:0000256" key="6">
    <source>
        <dbReference type="ARBA" id="ARBA00029771"/>
    </source>
</evidence>
<evidence type="ECO:0000256" key="8">
    <source>
        <dbReference type="PIRSR" id="PIRSR608264-1"/>
    </source>
</evidence>
<dbReference type="InterPro" id="IPR008263">
    <property type="entry name" value="GH16_AS"/>
</dbReference>
<keyword evidence="3" id="KW-0378">Hydrolase</keyword>
<reference evidence="10 11" key="1">
    <citation type="submission" date="2014-03" db="EMBL/GenBank/DDBJ databases">
        <title>Draft Genome Sequence of Actibacterium mucosum KCTC 23349, a Marine Alphaproteobacterium with Complex Ionic Requirements Isolated from Mediterranean Seawater at Malvarrosa Beach, Valencia, Spain.</title>
        <authorList>
            <person name="Arahal D.R."/>
            <person name="Shao Z."/>
            <person name="Lai Q."/>
            <person name="Pujalte M.J."/>
        </authorList>
    </citation>
    <scope>NUCLEOTIDE SEQUENCE [LARGE SCALE GENOMIC DNA]</scope>
    <source>
        <strain evidence="10 11">KCTC 23349</strain>
    </source>
</reference>
<dbReference type="InterPro" id="IPR008264">
    <property type="entry name" value="Beta_glucanase"/>
</dbReference>
<evidence type="ECO:0000259" key="9">
    <source>
        <dbReference type="PROSITE" id="PS51762"/>
    </source>
</evidence>
<dbReference type="Proteomes" id="UP000026249">
    <property type="component" value="Unassembled WGS sequence"/>
</dbReference>
<dbReference type="STRING" id="1454373.ACMU_05700"/>
<evidence type="ECO:0000256" key="2">
    <source>
        <dbReference type="ARBA" id="ARBA00014569"/>
    </source>
</evidence>
<dbReference type="InterPro" id="IPR000757">
    <property type="entry name" value="Beta-glucanase-like"/>
</dbReference>
<gene>
    <name evidence="10" type="ORF">ACMU_05700</name>
</gene>
<dbReference type="PANTHER" id="PTHR31062">
    <property type="entry name" value="XYLOGLUCAN ENDOTRANSGLUCOSYLASE/HYDROLASE PROTEIN 8-RELATED"/>
    <property type="match status" value="1"/>
</dbReference>
<evidence type="ECO:0000256" key="4">
    <source>
        <dbReference type="ARBA" id="ARBA00023295"/>
    </source>
</evidence>
<dbReference type="Gene3D" id="2.60.120.200">
    <property type="match status" value="1"/>
</dbReference>
<evidence type="ECO:0000256" key="1">
    <source>
        <dbReference type="ARBA" id="ARBA00006865"/>
    </source>
</evidence>
<evidence type="ECO:0000313" key="11">
    <source>
        <dbReference type="Proteomes" id="UP000026249"/>
    </source>
</evidence>
<protein>
    <recommendedName>
        <fullName evidence="2">Beta-glucanase</fullName>
    </recommendedName>
    <alternativeName>
        <fullName evidence="7">1,3-1,4-beta-D-glucan 4-glucanohydrolase</fullName>
    </alternativeName>
    <alternativeName>
        <fullName evidence="6">Endo-beta-1,3-1,4 glucanase</fullName>
    </alternativeName>
    <alternativeName>
        <fullName evidence="5">Lichenase</fullName>
    </alternativeName>
</protein>
<evidence type="ECO:0000256" key="5">
    <source>
        <dbReference type="ARBA" id="ARBA00029722"/>
    </source>
</evidence>
<dbReference type="PROSITE" id="PS01034">
    <property type="entry name" value="GH16_1"/>
    <property type="match status" value="1"/>
</dbReference>
<dbReference type="GO" id="GO:0004553">
    <property type="term" value="F:hydrolase activity, hydrolyzing O-glycosyl compounds"/>
    <property type="evidence" value="ECO:0007669"/>
    <property type="project" value="InterPro"/>
</dbReference>
<comment type="similarity">
    <text evidence="1">Belongs to the glycosyl hydrolase 16 family.</text>
</comment>
<organism evidence="10 11">
    <name type="scientific">Actibacterium mucosum KCTC 23349</name>
    <dbReference type="NCBI Taxonomy" id="1454373"/>
    <lineage>
        <taxon>Bacteria</taxon>
        <taxon>Pseudomonadati</taxon>
        <taxon>Pseudomonadota</taxon>
        <taxon>Alphaproteobacteria</taxon>
        <taxon>Rhodobacterales</taxon>
        <taxon>Roseobacteraceae</taxon>
        <taxon>Actibacterium</taxon>
    </lineage>
</organism>
<sequence length="225" mass="25459">MWSMSSQASCPAFEDRFQTGASDRWHVANYAFDHPHFDTDWSKENVTFGNGVELRLNPREGVGNRFHGGSIRTQSRSGFGSFEVEAKPAAGPGVVSGFFAYSGPYYGTAHNEIDIEFLGNDPTRLHVATHCNGKETSELVPLGFDASKAFHRYRFDWRANKVQWYVDGRPVVRFEGEQNVPKPPVYIFANLWAASPEISAWAGRTHARTRCTTRIKRLKYMPHQI</sequence>
<dbReference type="InterPro" id="IPR044791">
    <property type="entry name" value="Beta-glucanase/XTH"/>
</dbReference>
<dbReference type="SUPFAM" id="SSF49899">
    <property type="entry name" value="Concanavalin A-like lectins/glucanases"/>
    <property type="match status" value="1"/>
</dbReference>
<comment type="caution">
    <text evidence="10">The sequence shown here is derived from an EMBL/GenBank/DDBJ whole genome shotgun (WGS) entry which is preliminary data.</text>
</comment>
<feature type="active site" description="Proton donor" evidence="8">
    <location>
        <position position="116"/>
    </location>
</feature>
<evidence type="ECO:0000256" key="3">
    <source>
        <dbReference type="ARBA" id="ARBA00022801"/>
    </source>
</evidence>
<dbReference type="EMBL" id="JFKE01000002">
    <property type="protein sequence ID" value="KAJ56436.1"/>
    <property type="molecule type" value="Genomic_DNA"/>
</dbReference>
<keyword evidence="4" id="KW-0326">Glycosidase</keyword>
<keyword evidence="11" id="KW-1185">Reference proteome</keyword>
<evidence type="ECO:0000256" key="7">
    <source>
        <dbReference type="ARBA" id="ARBA00031665"/>
    </source>
</evidence>
<proteinExistence type="inferred from homology"/>
<accession>A0A037ZNP8</accession>
<dbReference type="PRINTS" id="PR00737">
    <property type="entry name" value="GLHYDRLASE16"/>
</dbReference>
<dbReference type="InterPro" id="IPR013320">
    <property type="entry name" value="ConA-like_dom_sf"/>
</dbReference>
<evidence type="ECO:0000313" key="10">
    <source>
        <dbReference type="EMBL" id="KAJ56436.1"/>
    </source>
</evidence>
<feature type="active site" description="Nucleophile" evidence="8">
    <location>
        <position position="112"/>
    </location>
</feature>
<dbReference type="AlphaFoldDB" id="A0A037ZNP8"/>
<feature type="domain" description="GH16" evidence="9">
    <location>
        <begin position="3"/>
        <end position="223"/>
    </location>
</feature>
<dbReference type="Pfam" id="PF00722">
    <property type="entry name" value="Glyco_hydro_16"/>
    <property type="match status" value="1"/>
</dbReference>